<sequence>MNSKSSLGVPVISIPVSVPIVYLDQQLMVPRSQGSYSVLF</sequence>
<keyword evidence="1" id="KW-0812">Transmembrane</keyword>
<evidence type="ECO:0000313" key="3">
    <source>
        <dbReference type="Proteomes" id="UP000029120"/>
    </source>
</evidence>
<evidence type="ECO:0000313" key="2">
    <source>
        <dbReference type="EMBL" id="KFK23933.1"/>
    </source>
</evidence>
<protein>
    <submittedName>
        <fullName evidence="2">Uncharacterized protein</fullName>
    </submittedName>
</protein>
<proteinExistence type="predicted"/>
<accession>A0A087G231</accession>
<reference evidence="3" key="1">
    <citation type="journal article" date="2015" name="Nat. Plants">
        <title>Genome expansion of Arabis alpina linked with retrotransposition and reduced symmetric DNA methylation.</title>
        <authorList>
            <person name="Willing E.M."/>
            <person name="Rawat V."/>
            <person name="Mandakova T."/>
            <person name="Maumus F."/>
            <person name="James G.V."/>
            <person name="Nordstroem K.J."/>
            <person name="Becker C."/>
            <person name="Warthmann N."/>
            <person name="Chica C."/>
            <person name="Szarzynska B."/>
            <person name="Zytnicki M."/>
            <person name="Albani M.C."/>
            <person name="Kiefer C."/>
            <person name="Bergonzi S."/>
            <person name="Castaings L."/>
            <person name="Mateos J.L."/>
            <person name="Berns M.C."/>
            <person name="Bujdoso N."/>
            <person name="Piofczyk T."/>
            <person name="de Lorenzo L."/>
            <person name="Barrero-Sicilia C."/>
            <person name="Mateos I."/>
            <person name="Piednoel M."/>
            <person name="Hagmann J."/>
            <person name="Chen-Min-Tao R."/>
            <person name="Iglesias-Fernandez R."/>
            <person name="Schuster S.C."/>
            <person name="Alonso-Blanco C."/>
            <person name="Roudier F."/>
            <person name="Carbonero P."/>
            <person name="Paz-Ares J."/>
            <person name="Davis S.J."/>
            <person name="Pecinka A."/>
            <person name="Quesneville H."/>
            <person name="Colot V."/>
            <person name="Lysak M.A."/>
            <person name="Weigel D."/>
            <person name="Coupland G."/>
            <person name="Schneeberger K."/>
        </authorList>
    </citation>
    <scope>NUCLEOTIDE SEQUENCE [LARGE SCALE GENOMIC DNA]</scope>
    <source>
        <strain evidence="3">cv. Pajares</strain>
    </source>
</reference>
<dbReference type="EMBL" id="KL973674">
    <property type="protein sequence ID" value="KFK23933.1"/>
    <property type="molecule type" value="Genomic_DNA"/>
</dbReference>
<evidence type="ECO:0000256" key="1">
    <source>
        <dbReference type="SAM" id="Phobius"/>
    </source>
</evidence>
<dbReference type="AlphaFoldDB" id="A0A087G231"/>
<gene>
    <name evidence="2" type="ORF">AALP_AAs65364U000100</name>
</gene>
<organism evidence="2 3">
    <name type="scientific">Arabis alpina</name>
    <name type="common">Alpine rock-cress</name>
    <dbReference type="NCBI Taxonomy" id="50452"/>
    <lineage>
        <taxon>Eukaryota</taxon>
        <taxon>Viridiplantae</taxon>
        <taxon>Streptophyta</taxon>
        <taxon>Embryophyta</taxon>
        <taxon>Tracheophyta</taxon>
        <taxon>Spermatophyta</taxon>
        <taxon>Magnoliopsida</taxon>
        <taxon>eudicotyledons</taxon>
        <taxon>Gunneridae</taxon>
        <taxon>Pentapetalae</taxon>
        <taxon>rosids</taxon>
        <taxon>malvids</taxon>
        <taxon>Brassicales</taxon>
        <taxon>Brassicaceae</taxon>
        <taxon>Arabideae</taxon>
        <taxon>Arabis</taxon>
    </lineage>
</organism>
<name>A0A087G231_ARAAL</name>
<keyword evidence="1" id="KW-1133">Transmembrane helix</keyword>
<dbReference type="Gramene" id="KFK23933">
    <property type="protein sequence ID" value="KFK23933"/>
    <property type="gene ID" value="AALP_AAs65364U000100"/>
</dbReference>
<dbReference type="Proteomes" id="UP000029120">
    <property type="component" value="Unassembled WGS sequence"/>
</dbReference>
<keyword evidence="3" id="KW-1185">Reference proteome</keyword>
<keyword evidence="1" id="KW-0472">Membrane</keyword>
<feature type="transmembrane region" description="Helical" evidence="1">
    <location>
        <begin position="6"/>
        <end position="23"/>
    </location>
</feature>